<keyword evidence="2" id="KW-1185">Reference proteome</keyword>
<proteinExistence type="predicted"/>
<gene>
    <name evidence="1" type="ORF">Bpfe_025147</name>
</gene>
<organism evidence="1 2">
    <name type="scientific">Biomphalaria pfeifferi</name>
    <name type="common">Bloodfluke planorb</name>
    <name type="synonym">Freshwater snail</name>
    <dbReference type="NCBI Taxonomy" id="112525"/>
    <lineage>
        <taxon>Eukaryota</taxon>
        <taxon>Metazoa</taxon>
        <taxon>Spiralia</taxon>
        <taxon>Lophotrochozoa</taxon>
        <taxon>Mollusca</taxon>
        <taxon>Gastropoda</taxon>
        <taxon>Heterobranchia</taxon>
        <taxon>Euthyneura</taxon>
        <taxon>Panpulmonata</taxon>
        <taxon>Hygrophila</taxon>
        <taxon>Lymnaeoidea</taxon>
        <taxon>Planorbidae</taxon>
        <taxon>Biomphalaria</taxon>
    </lineage>
</organism>
<comment type="caution">
    <text evidence="1">The sequence shown here is derived from an EMBL/GenBank/DDBJ whole genome shotgun (WGS) entry which is preliminary data.</text>
</comment>
<sequence>MAGGANDIFSGLDDVMVGGARDVMILQVNVMAGGANDIFSGPDDIMVGGARDVMEQMVQWPVIVQDFSWQLFILKSKPANKDKNMVLRISL</sequence>
<reference evidence="1" key="2">
    <citation type="submission" date="2023-04" db="EMBL/GenBank/DDBJ databases">
        <authorList>
            <person name="Bu L."/>
            <person name="Lu L."/>
            <person name="Laidemitt M.R."/>
            <person name="Zhang S.M."/>
            <person name="Mutuku M."/>
            <person name="Mkoji G."/>
            <person name="Steinauer M."/>
            <person name="Loker E.S."/>
        </authorList>
    </citation>
    <scope>NUCLEOTIDE SEQUENCE</scope>
    <source>
        <strain evidence="1">KasaAsao</strain>
        <tissue evidence="1">Whole Snail</tissue>
    </source>
</reference>
<protein>
    <submittedName>
        <fullName evidence="1">Uncharacterized protein</fullName>
    </submittedName>
</protein>
<reference evidence="1" key="1">
    <citation type="journal article" date="2023" name="PLoS Negl. Trop. Dis.">
        <title>A genome sequence for Biomphalaria pfeifferi, the major vector snail for the human-infecting parasite Schistosoma mansoni.</title>
        <authorList>
            <person name="Bu L."/>
            <person name="Lu L."/>
            <person name="Laidemitt M.R."/>
            <person name="Zhang S.M."/>
            <person name="Mutuku M."/>
            <person name="Mkoji G."/>
            <person name="Steinauer M."/>
            <person name="Loker E.S."/>
        </authorList>
    </citation>
    <scope>NUCLEOTIDE SEQUENCE</scope>
    <source>
        <strain evidence="1">KasaAsao</strain>
    </source>
</reference>
<dbReference type="AlphaFoldDB" id="A0AAD8AZX4"/>
<dbReference type="EMBL" id="JASAOG010000181">
    <property type="protein sequence ID" value="KAK0045421.1"/>
    <property type="molecule type" value="Genomic_DNA"/>
</dbReference>
<dbReference type="Proteomes" id="UP001233172">
    <property type="component" value="Unassembled WGS sequence"/>
</dbReference>
<evidence type="ECO:0000313" key="2">
    <source>
        <dbReference type="Proteomes" id="UP001233172"/>
    </source>
</evidence>
<name>A0AAD8AZX4_BIOPF</name>
<evidence type="ECO:0000313" key="1">
    <source>
        <dbReference type="EMBL" id="KAK0045421.1"/>
    </source>
</evidence>
<accession>A0AAD8AZX4</accession>